<protein>
    <submittedName>
        <fullName evidence="3">ArsR family transcriptional regulator</fullName>
    </submittedName>
</protein>
<dbReference type="CDD" id="cd00090">
    <property type="entry name" value="HTH_ARSR"/>
    <property type="match status" value="1"/>
</dbReference>
<name>A0ABY2JI16_9MICO</name>
<accession>A0ABY2JI16</accession>
<dbReference type="InterPro" id="IPR036390">
    <property type="entry name" value="WH_DNA-bd_sf"/>
</dbReference>
<reference evidence="3 4" key="1">
    <citation type="submission" date="2019-03" db="EMBL/GenBank/DDBJ databases">
        <title>Genomics of glacier-inhabiting Cryobacterium strains.</title>
        <authorList>
            <person name="Liu Q."/>
            <person name="Xin Y.-H."/>
        </authorList>
    </citation>
    <scope>NUCLEOTIDE SEQUENCE [LARGE SCALE GENOMIC DNA]</scope>
    <source>
        <strain evidence="3 4">TMT1-23-1</strain>
    </source>
</reference>
<proteinExistence type="predicted"/>
<dbReference type="InterPro" id="IPR011991">
    <property type="entry name" value="ArsR-like_HTH"/>
</dbReference>
<dbReference type="Gene3D" id="1.10.10.10">
    <property type="entry name" value="Winged helix-like DNA-binding domain superfamily/Winged helix DNA-binding domain"/>
    <property type="match status" value="1"/>
</dbReference>
<sequence length="249" mass="25765">MHIGKTHSVPIPPLDARTHRVLSGISRVAILEILRAADAPLDVPAIAEAVGLHTNTVRSHLDRLVEVGLATGTVEARVRPGRPRLLFLATAPVAQVPDDSYRLLAGLLAGGLGRDAPSDAAAEAGRRWGRQLTASESGPGESVGRIVQILDEVGFEPRLGSAGAAGAAGVDAAAAGPDDAGPDDVVIELHRCPFLDVAKDHSDVVCAVHRGLMEGALERLQAPGVTVTLEPFARPGVCLAHLALPAMKP</sequence>
<evidence type="ECO:0000313" key="4">
    <source>
        <dbReference type="Proteomes" id="UP000297853"/>
    </source>
</evidence>
<organism evidence="3 4">
    <name type="scientific">Cryobacterium sinapicolor</name>
    <dbReference type="NCBI Taxonomy" id="1259236"/>
    <lineage>
        <taxon>Bacteria</taxon>
        <taxon>Bacillati</taxon>
        <taxon>Actinomycetota</taxon>
        <taxon>Actinomycetes</taxon>
        <taxon>Micrococcales</taxon>
        <taxon>Microbacteriaceae</taxon>
        <taxon>Cryobacterium</taxon>
    </lineage>
</organism>
<dbReference type="SUPFAM" id="SSF46785">
    <property type="entry name" value="Winged helix' DNA-binding domain"/>
    <property type="match status" value="1"/>
</dbReference>
<gene>
    <name evidence="3" type="ORF">E3T28_01615</name>
</gene>
<keyword evidence="4" id="KW-1185">Reference proteome</keyword>
<feature type="domain" description="HTH iclR-type" evidence="2">
    <location>
        <begin position="29"/>
        <end position="70"/>
    </location>
</feature>
<evidence type="ECO:0000256" key="1">
    <source>
        <dbReference type="SAM" id="MobiDB-lite"/>
    </source>
</evidence>
<comment type="caution">
    <text evidence="3">The sequence shown here is derived from an EMBL/GenBank/DDBJ whole genome shotgun (WGS) entry which is preliminary data.</text>
</comment>
<dbReference type="Pfam" id="PF09339">
    <property type="entry name" value="HTH_IclR"/>
    <property type="match status" value="1"/>
</dbReference>
<feature type="region of interest" description="Disordered" evidence="1">
    <location>
        <begin position="120"/>
        <end position="140"/>
    </location>
</feature>
<dbReference type="InterPro" id="IPR005471">
    <property type="entry name" value="Tscrpt_reg_IclR_N"/>
</dbReference>
<dbReference type="Proteomes" id="UP000297853">
    <property type="component" value="Unassembled WGS sequence"/>
</dbReference>
<dbReference type="InterPro" id="IPR036388">
    <property type="entry name" value="WH-like_DNA-bd_sf"/>
</dbReference>
<evidence type="ECO:0000259" key="2">
    <source>
        <dbReference type="Pfam" id="PF09339"/>
    </source>
</evidence>
<evidence type="ECO:0000313" key="3">
    <source>
        <dbReference type="EMBL" id="TFD05042.1"/>
    </source>
</evidence>
<dbReference type="EMBL" id="SOGQ01000011">
    <property type="protein sequence ID" value="TFD05042.1"/>
    <property type="molecule type" value="Genomic_DNA"/>
</dbReference>